<dbReference type="Pfam" id="PF00158">
    <property type="entry name" value="Sigma54_activat"/>
    <property type="match status" value="1"/>
</dbReference>
<evidence type="ECO:0000256" key="6">
    <source>
        <dbReference type="ARBA" id="ARBA00023163"/>
    </source>
</evidence>
<evidence type="ECO:0000256" key="2">
    <source>
        <dbReference type="ARBA" id="ARBA00022840"/>
    </source>
</evidence>
<protein>
    <submittedName>
        <fullName evidence="8">Formate hydrogenlyase transcriptional activator</fullName>
    </submittedName>
</protein>
<keyword evidence="4" id="KW-0238">DNA-binding</keyword>
<evidence type="ECO:0000256" key="4">
    <source>
        <dbReference type="ARBA" id="ARBA00023125"/>
    </source>
</evidence>
<feature type="domain" description="Sigma-54 factor interaction" evidence="7">
    <location>
        <begin position="388"/>
        <end position="617"/>
    </location>
</feature>
<dbReference type="PROSITE" id="PS00676">
    <property type="entry name" value="SIGMA54_INTERACT_2"/>
    <property type="match status" value="1"/>
</dbReference>
<dbReference type="FunFam" id="3.40.50.300:FF:000006">
    <property type="entry name" value="DNA-binding transcriptional regulator NtrC"/>
    <property type="match status" value="1"/>
</dbReference>
<gene>
    <name evidence="8" type="ORF">GCM10007895_26130</name>
</gene>
<dbReference type="GO" id="GO:0003677">
    <property type="term" value="F:DNA binding"/>
    <property type="evidence" value="ECO:0007669"/>
    <property type="project" value="UniProtKB-KW"/>
</dbReference>
<keyword evidence="3" id="KW-0805">Transcription regulation</keyword>
<dbReference type="InterPro" id="IPR002078">
    <property type="entry name" value="Sigma_54_int"/>
</dbReference>
<reference evidence="8" key="2">
    <citation type="submission" date="2023-01" db="EMBL/GenBank/DDBJ databases">
        <title>Draft genome sequence of Paraferrimonas sedimenticola strain NBRC 101628.</title>
        <authorList>
            <person name="Sun Q."/>
            <person name="Mori K."/>
        </authorList>
    </citation>
    <scope>NUCLEOTIDE SEQUENCE</scope>
    <source>
        <strain evidence="8">NBRC 101628</strain>
    </source>
</reference>
<dbReference type="GO" id="GO:0005524">
    <property type="term" value="F:ATP binding"/>
    <property type="evidence" value="ECO:0007669"/>
    <property type="project" value="UniProtKB-KW"/>
</dbReference>
<proteinExistence type="predicted"/>
<keyword evidence="6" id="KW-0804">Transcription</keyword>
<dbReference type="Pfam" id="PF01590">
    <property type="entry name" value="GAF"/>
    <property type="match status" value="1"/>
</dbReference>
<dbReference type="FunFam" id="1.10.8.60:FF:000014">
    <property type="entry name" value="DNA-binding transcriptional regulator NtrC"/>
    <property type="match status" value="1"/>
</dbReference>
<dbReference type="InterPro" id="IPR029016">
    <property type="entry name" value="GAF-like_dom_sf"/>
</dbReference>
<dbReference type="InterPro" id="IPR025662">
    <property type="entry name" value="Sigma_54_int_dom_ATP-bd_1"/>
</dbReference>
<dbReference type="Gene3D" id="3.40.50.300">
    <property type="entry name" value="P-loop containing nucleotide triphosphate hydrolases"/>
    <property type="match status" value="1"/>
</dbReference>
<dbReference type="GO" id="GO:0006355">
    <property type="term" value="P:regulation of DNA-templated transcription"/>
    <property type="evidence" value="ECO:0007669"/>
    <property type="project" value="InterPro"/>
</dbReference>
<dbReference type="SUPFAM" id="SSF55781">
    <property type="entry name" value="GAF domain-like"/>
    <property type="match status" value="2"/>
</dbReference>
<dbReference type="SMART" id="SM00065">
    <property type="entry name" value="GAF"/>
    <property type="match status" value="1"/>
</dbReference>
<dbReference type="CDD" id="cd00009">
    <property type="entry name" value="AAA"/>
    <property type="match status" value="1"/>
</dbReference>
<dbReference type="InterPro" id="IPR003593">
    <property type="entry name" value="AAA+_ATPase"/>
</dbReference>
<comment type="caution">
    <text evidence="8">The sequence shown here is derived from an EMBL/GenBank/DDBJ whole genome shotgun (WGS) entry which is preliminary data.</text>
</comment>
<keyword evidence="9" id="KW-1185">Reference proteome</keyword>
<dbReference type="AlphaFoldDB" id="A0AA37RYB3"/>
<dbReference type="Gene3D" id="1.10.10.60">
    <property type="entry name" value="Homeodomain-like"/>
    <property type="match status" value="1"/>
</dbReference>
<dbReference type="PROSITE" id="PS50045">
    <property type="entry name" value="SIGMA54_INTERACT_4"/>
    <property type="match status" value="1"/>
</dbReference>
<dbReference type="EMBL" id="BSNC01000006">
    <property type="protein sequence ID" value="GLP97306.1"/>
    <property type="molecule type" value="Genomic_DNA"/>
</dbReference>
<dbReference type="InterPro" id="IPR027417">
    <property type="entry name" value="P-loop_NTPase"/>
</dbReference>
<dbReference type="InterPro" id="IPR003018">
    <property type="entry name" value="GAF"/>
</dbReference>
<keyword evidence="2" id="KW-0067">ATP-binding</keyword>
<accession>A0AA37RYB3</accession>
<dbReference type="PROSITE" id="PS00675">
    <property type="entry name" value="SIGMA54_INTERACT_1"/>
    <property type="match status" value="1"/>
</dbReference>
<dbReference type="InterPro" id="IPR058031">
    <property type="entry name" value="AAA_lid_NorR"/>
</dbReference>
<dbReference type="Gene3D" id="3.30.450.40">
    <property type="match status" value="2"/>
</dbReference>
<evidence type="ECO:0000313" key="9">
    <source>
        <dbReference type="Proteomes" id="UP001161422"/>
    </source>
</evidence>
<evidence type="ECO:0000259" key="7">
    <source>
        <dbReference type="PROSITE" id="PS50045"/>
    </source>
</evidence>
<sequence>MLKMTPLVEEVSAKWEPVFIDLAQEVLQAASVEEVLRIVNGHRFQFCNVNQIHLVLIARNELNHECFAEYSFINGEVRFANRFELERFSDRTSVVTLPYEAFRRDFPCDALECKYLNFSSYCRVPLFNDSKLVGWVEYLSAQVDEFDQLVINKLRQLSNIVAIGIGNVMDKESSKRKERRLRKESKNNEVLVDITNAVLSQDSLDSLAASLHHFMQKHFDIKHLSLMSVGKQAEELLCFDVMASSHLQLVDDKHCDNQPSVTTRTIKFHESPFEIVFDSRKPLLIRKEHLDKYKTKYPFCEQIIASKLESACVLPLIFRDHVWGAIKFCHSDKHYFERADIELLEQVAARTAMGLNSFHLSSEIAQTARLNEPVECPKETLDEDIGEIVYRSQAMAEVLAKVKMVAQCDCTVLILGETGTGKELIARAIHQLSNRNDKAMVKMNCASVPTGLFESDLFGHEKGAFTGALSKRIGRFELADKGTFFLDEVGDMPIDLQPKLLRVLQESEFERVGCHKLINVDTRLIAATNRDLLSMVRTKEFRSDLYYRLNVFPIELPPLRERREDIPLLAKHFVCKISKKMGKNISSIPSETLRLLSLLPWSGNIRELRNVIERAVVTTQGKVLNIPAAELKALLSSTETRQLEQAESQSATPESVEDEQDIERERIIAVLKETNGIVAGPRGAATKLGLKRTTLLSRMQRLGISSKSYSS</sequence>
<reference evidence="8" key="1">
    <citation type="journal article" date="2014" name="Int. J. Syst. Evol. Microbiol.">
        <title>Complete genome sequence of Corynebacterium casei LMG S-19264T (=DSM 44701T), isolated from a smear-ripened cheese.</title>
        <authorList>
            <consortium name="US DOE Joint Genome Institute (JGI-PGF)"/>
            <person name="Walter F."/>
            <person name="Albersmeier A."/>
            <person name="Kalinowski J."/>
            <person name="Ruckert C."/>
        </authorList>
    </citation>
    <scope>NUCLEOTIDE SEQUENCE</scope>
    <source>
        <strain evidence="8">NBRC 101628</strain>
    </source>
</reference>
<evidence type="ECO:0000256" key="3">
    <source>
        <dbReference type="ARBA" id="ARBA00023015"/>
    </source>
</evidence>
<evidence type="ECO:0000256" key="5">
    <source>
        <dbReference type="ARBA" id="ARBA00023159"/>
    </source>
</evidence>
<dbReference type="SUPFAM" id="SSF46689">
    <property type="entry name" value="Homeodomain-like"/>
    <property type="match status" value="1"/>
</dbReference>
<dbReference type="Proteomes" id="UP001161422">
    <property type="component" value="Unassembled WGS sequence"/>
</dbReference>
<dbReference type="RefSeq" id="WP_095504843.1">
    <property type="nucleotide sequence ID" value="NZ_BSNC01000006.1"/>
</dbReference>
<dbReference type="SUPFAM" id="SSF52540">
    <property type="entry name" value="P-loop containing nucleoside triphosphate hydrolases"/>
    <property type="match status" value="1"/>
</dbReference>
<evidence type="ECO:0000313" key="8">
    <source>
        <dbReference type="EMBL" id="GLP97306.1"/>
    </source>
</evidence>
<dbReference type="Gene3D" id="1.10.8.60">
    <property type="match status" value="1"/>
</dbReference>
<organism evidence="8 9">
    <name type="scientific">Paraferrimonas sedimenticola</name>
    <dbReference type="NCBI Taxonomy" id="375674"/>
    <lineage>
        <taxon>Bacteria</taxon>
        <taxon>Pseudomonadati</taxon>
        <taxon>Pseudomonadota</taxon>
        <taxon>Gammaproteobacteria</taxon>
        <taxon>Alteromonadales</taxon>
        <taxon>Ferrimonadaceae</taxon>
        <taxon>Paraferrimonas</taxon>
    </lineage>
</organism>
<dbReference type="InterPro" id="IPR025943">
    <property type="entry name" value="Sigma_54_int_dom_ATP-bd_2"/>
</dbReference>
<dbReference type="Pfam" id="PF25601">
    <property type="entry name" value="AAA_lid_14"/>
    <property type="match status" value="1"/>
</dbReference>
<keyword evidence="5" id="KW-0010">Activator</keyword>
<dbReference type="PANTHER" id="PTHR32071:SF123">
    <property type="entry name" value="DNA-BINDING TRANSCRIPTIONAL ACTIVATOR HYFR-RELATED"/>
    <property type="match status" value="1"/>
</dbReference>
<name>A0AA37RYB3_9GAMM</name>
<keyword evidence="1" id="KW-0547">Nucleotide-binding</keyword>
<dbReference type="InterPro" id="IPR009057">
    <property type="entry name" value="Homeodomain-like_sf"/>
</dbReference>
<evidence type="ECO:0000256" key="1">
    <source>
        <dbReference type="ARBA" id="ARBA00022741"/>
    </source>
</evidence>
<dbReference type="SMART" id="SM00382">
    <property type="entry name" value="AAA"/>
    <property type="match status" value="1"/>
</dbReference>
<dbReference type="PANTHER" id="PTHR32071">
    <property type="entry name" value="TRANSCRIPTIONAL REGULATORY PROTEIN"/>
    <property type="match status" value="1"/>
</dbReference>